<dbReference type="Pfam" id="PF17917">
    <property type="entry name" value="RT_RNaseH"/>
    <property type="match status" value="1"/>
</dbReference>
<keyword evidence="10" id="KW-1185">Reference proteome</keyword>
<evidence type="ECO:0000256" key="4">
    <source>
        <dbReference type="ARBA" id="ARBA00022722"/>
    </source>
</evidence>
<organism evidence="9 10">
    <name type="scientific">Tanacetum coccineum</name>
    <dbReference type="NCBI Taxonomy" id="301880"/>
    <lineage>
        <taxon>Eukaryota</taxon>
        <taxon>Viridiplantae</taxon>
        <taxon>Streptophyta</taxon>
        <taxon>Embryophyta</taxon>
        <taxon>Tracheophyta</taxon>
        <taxon>Spermatophyta</taxon>
        <taxon>Magnoliopsida</taxon>
        <taxon>eudicotyledons</taxon>
        <taxon>Gunneridae</taxon>
        <taxon>Pentapetalae</taxon>
        <taxon>asterids</taxon>
        <taxon>campanulids</taxon>
        <taxon>Asterales</taxon>
        <taxon>Asteraceae</taxon>
        <taxon>Asteroideae</taxon>
        <taxon>Anthemideae</taxon>
        <taxon>Anthemidinae</taxon>
        <taxon>Tanacetum</taxon>
    </lineage>
</organism>
<dbReference type="SUPFAM" id="SSF50630">
    <property type="entry name" value="Acid proteases"/>
    <property type="match status" value="1"/>
</dbReference>
<proteinExistence type="predicted"/>
<evidence type="ECO:0000256" key="7">
    <source>
        <dbReference type="ARBA" id="ARBA00022918"/>
    </source>
</evidence>
<keyword evidence="6" id="KW-0378">Hydrolase</keyword>
<name>A0ABQ5CJ09_9ASTR</name>
<evidence type="ECO:0000313" key="9">
    <source>
        <dbReference type="EMBL" id="GJT26352.1"/>
    </source>
</evidence>
<protein>
    <recommendedName>
        <fullName evidence="1">RNA-directed DNA polymerase</fullName>
        <ecNumber evidence="1">2.7.7.49</ecNumber>
    </recommendedName>
</protein>
<sequence length="600" mass="68018">MNSHTGKRNWRERFPAITNSEHWYQSTKPGKYRNKLSQMEFVKVKIVPVHLFDKALLWHRQFVKTMGDNVGCDEYKEAIIQRFGSIFEDPMAALKNAKYEKNAKEYQDLFDTLQSTVDVSEDHALKATLEAMKKKNRSLISNNSGRFGYGSGSGNVSKPPLLALPSTELNSIELLPQISLNALSHVSYFQTMRVVVLVANQHELHILGDSGSTHDFLDVHVAKKLGCKISSTCPVSVTVAGGRELVTVSECKGFQWQLKGETFTADAVILPLGGFDMVLGIQWLATLGDIKSCANKESEGNVDSSLQEVIESYEDVLDYRQLNKNTIKDKFLIPIIKDLIDELHGAVAIMNDVFREFLRKFTLVLFDEISVYNKSLTEHVHHLTVVLSKIRDHNLFAKKSKCAFEFSCGILRPCDLNSMSSYRSCKGLSYAVLASTSKYQTIKRFLRPNWTNEAQSAFLLLKETMIKALVLGNLNFNKPFIVETDASGVRLGAILQQDGHHIAHLSKNLSRRHQALSTYENDFLAVLLALEKWRGYLLDSHFVIKTDHYSLKYLLDQRITTLAQMKWLSKLMRFDYEVVYKKGKDNVVVNALSRREGDSE</sequence>
<gene>
    <name evidence="9" type="ORF">Tco_0906627</name>
</gene>
<dbReference type="EMBL" id="BQNB010014285">
    <property type="protein sequence ID" value="GJT26352.1"/>
    <property type="molecule type" value="Genomic_DNA"/>
</dbReference>
<evidence type="ECO:0000259" key="8">
    <source>
        <dbReference type="Pfam" id="PF17917"/>
    </source>
</evidence>
<dbReference type="CDD" id="cd09274">
    <property type="entry name" value="RNase_HI_RT_Ty3"/>
    <property type="match status" value="1"/>
</dbReference>
<dbReference type="InterPro" id="IPR043502">
    <property type="entry name" value="DNA/RNA_pol_sf"/>
</dbReference>
<dbReference type="Gene3D" id="2.40.70.10">
    <property type="entry name" value="Acid Proteases"/>
    <property type="match status" value="1"/>
</dbReference>
<dbReference type="InterPro" id="IPR021109">
    <property type="entry name" value="Peptidase_aspartic_dom_sf"/>
</dbReference>
<dbReference type="InterPro" id="IPR041373">
    <property type="entry name" value="RT_RNaseH"/>
</dbReference>
<dbReference type="Gene3D" id="3.30.70.270">
    <property type="match status" value="2"/>
</dbReference>
<dbReference type="EC" id="2.7.7.49" evidence="1"/>
<dbReference type="InterPro" id="IPR043128">
    <property type="entry name" value="Rev_trsase/Diguanyl_cyclase"/>
</dbReference>
<comment type="caution">
    <text evidence="9">The sequence shown here is derived from an EMBL/GenBank/DDBJ whole genome shotgun (WGS) entry which is preliminary data.</text>
</comment>
<evidence type="ECO:0000313" key="10">
    <source>
        <dbReference type="Proteomes" id="UP001151760"/>
    </source>
</evidence>
<dbReference type="PANTHER" id="PTHR34072">
    <property type="entry name" value="ENZYMATIC POLYPROTEIN-RELATED"/>
    <property type="match status" value="1"/>
</dbReference>
<evidence type="ECO:0000256" key="2">
    <source>
        <dbReference type="ARBA" id="ARBA00022679"/>
    </source>
</evidence>
<dbReference type="Pfam" id="PF08284">
    <property type="entry name" value="RVP_2"/>
    <property type="match status" value="1"/>
</dbReference>
<dbReference type="SUPFAM" id="SSF56672">
    <property type="entry name" value="DNA/RNA polymerases"/>
    <property type="match status" value="1"/>
</dbReference>
<feature type="domain" description="Reverse transcriptase RNase H-like" evidence="8">
    <location>
        <begin position="475"/>
        <end position="574"/>
    </location>
</feature>
<dbReference type="Proteomes" id="UP001151760">
    <property type="component" value="Unassembled WGS sequence"/>
</dbReference>
<evidence type="ECO:0000256" key="6">
    <source>
        <dbReference type="ARBA" id="ARBA00022801"/>
    </source>
</evidence>
<keyword evidence="5" id="KW-0255">Endonuclease</keyword>
<keyword evidence="2" id="KW-0808">Transferase</keyword>
<evidence type="ECO:0000256" key="3">
    <source>
        <dbReference type="ARBA" id="ARBA00022695"/>
    </source>
</evidence>
<keyword evidence="7" id="KW-0695">RNA-directed DNA polymerase</keyword>
<accession>A0ABQ5CJ09</accession>
<reference evidence="9" key="1">
    <citation type="journal article" date="2022" name="Int. J. Mol. Sci.">
        <title>Draft Genome of Tanacetum Coccineum: Genomic Comparison of Closely Related Tanacetum-Family Plants.</title>
        <authorList>
            <person name="Yamashiro T."/>
            <person name="Shiraishi A."/>
            <person name="Nakayama K."/>
            <person name="Satake H."/>
        </authorList>
    </citation>
    <scope>NUCLEOTIDE SEQUENCE</scope>
</reference>
<dbReference type="PANTHER" id="PTHR34072:SF55">
    <property type="entry name" value="DNA_RNA POLYMERASES SUPERFAMILY PROTEIN"/>
    <property type="match status" value="1"/>
</dbReference>
<dbReference type="CDD" id="cd00303">
    <property type="entry name" value="retropepsin_like"/>
    <property type="match status" value="1"/>
</dbReference>
<evidence type="ECO:0000256" key="1">
    <source>
        <dbReference type="ARBA" id="ARBA00012493"/>
    </source>
</evidence>
<keyword evidence="3" id="KW-0548">Nucleotidyltransferase</keyword>
<reference evidence="9" key="2">
    <citation type="submission" date="2022-01" db="EMBL/GenBank/DDBJ databases">
        <authorList>
            <person name="Yamashiro T."/>
            <person name="Shiraishi A."/>
            <person name="Satake H."/>
            <person name="Nakayama K."/>
        </authorList>
    </citation>
    <scope>NUCLEOTIDE SEQUENCE</scope>
</reference>
<evidence type="ECO:0000256" key="5">
    <source>
        <dbReference type="ARBA" id="ARBA00022759"/>
    </source>
</evidence>
<keyword evidence="4" id="KW-0540">Nuclease</keyword>